<sequence length="77" mass="8330">MQTGPNFSTFVWNLRPVALVDFRLTREYGKVEYLAGEDNQLAAHVDSMTLGPSHHTRAAPDAAAVCAVTSITGGLRE</sequence>
<gene>
    <name evidence="1" type="ORF">FB45DRAFT_1033473</name>
</gene>
<organism evidence="1 2">
    <name type="scientific">Roridomyces roridus</name>
    <dbReference type="NCBI Taxonomy" id="1738132"/>
    <lineage>
        <taxon>Eukaryota</taxon>
        <taxon>Fungi</taxon>
        <taxon>Dikarya</taxon>
        <taxon>Basidiomycota</taxon>
        <taxon>Agaricomycotina</taxon>
        <taxon>Agaricomycetes</taxon>
        <taxon>Agaricomycetidae</taxon>
        <taxon>Agaricales</taxon>
        <taxon>Marasmiineae</taxon>
        <taxon>Mycenaceae</taxon>
        <taxon>Roridomyces</taxon>
    </lineage>
</organism>
<dbReference type="EMBL" id="JARKIF010000018">
    <property type="protein sequence ID" value="KAJ7619622.1"/>
    <property type="molecule type" value="Genomic_DNA"/>
</dbReference>
<accession>A0AAD7BFF5</accession>
<protein>
    <submittedName>
        <fullName evidence="1">Uncharacterized protein</fullName>
    </submittedName>
</protein>
<evidence type="ECO:0000313" key="1">
    <source>
        <dbReference type="EMBL" id="KAJ7619622.1"/>
    </source>
</evidence>
<dbReference type="Proteomes" id="UP001221142">
    <property type="component" value="Unassembled WGS sequence"/>
</dbReference>
<evidence type="ECO:0000313" key="2">
    <source>
        <dbReference type="Proteomes" id="UP001221142"/>
    </source>
</evidence>
<comment type="caution">
    <text evidence="1">The sequence shown here is derived from an EMBL/GenBank/DDBJ whole genome shotgun (WGS) entry which is preliminary data.</text>
</comment>
<keyword evidence="2" id="KW-1185">Reference proteome</keyword>
<proteinExistence type="predicted"/>
<reference evidence="1" key="1">
    <citation type="submission" date="2023-03" db="EMBL/GenBank/DDBJ databases">
        <title>Massive genome expansion in bonnet fungi (Mycena s.s.) driven by repeated elements and novel gene families across ecological guilds.</title>
        <authorList>
            <consortium name="Lawrence Berkeley National Laboratory"/>
            <person name="Harder C.B."/>
            <person name="Miyauchi S."/>
            <person name="Viragh M."/>
            <person name="Kuo A."/>
            <person name="Thoen E."/>
            <person name="Andreopoulos B."/>
            <person name="Lu D."/>
            <person name="Skrede I."/>
            <person name="Drula E."/>
            <person name="Henrissat B."/>
            <person name="Morin E."/>
            <person name="Kohler A."/>
            <person name="Barry K."/>
            <person name="LaButti K."/>
            <person name="Morin E."/>
            <person name="Salamov A."/>
            <person name="Lipzen A."/>
            <person name="Mereny Z."/>
            <person name="Hegedus B."/>
            <person name="Baldrian P."/>
            <person name="Stursova M."/>
            <person name="Weitz H."/>
            <person name="Taylor A."/>
            <person name="Grigoriev I.V."/>
            <person name="Nagy L.G."/>
            <person name="Martin F."/>
            <person name="Kauserud H."/>
        </authorList>
    </citation>
    <scope>NUCLEOTIDE SEQUENCE</scope>
    <source>
        <strain evidence="1">9284</strain>
    </source>
</reference>
<name>A0AAD7BFF5_9AGAR</name>
<dbReference type="AlphaFoldDB" id="A0AAD7BFF5"/>